<protein>
    <recommendedName>
        <fullName evidence="3">Synaptic plasticity regulator PANTS</fullName>
    </recommendedName>
    <alternativeName>
        <fullName evidence="4">Plasticity-associated neural transcript short</fullName>
    </alternativeName>
</protein>
<comment type="subcellular location">
    <subcellularLocation>
        <location evidence="2">Synaptic cleft</location>
    </subcellularLocation>
</comment>
<name>A0A8S9X5H3_APOLU</name>
<evidence type="ECO:0000256" key="4">
    <source>
        <dbReference type="ARBA" id="ARBA00044235"/>
    </source>
</evidence>
<keyword evidence="6" id="KW-1185">Reference proteome</keyword>
<dbReference type="PANTHER" id="PTHR28052:SF1">
    <property type="entry name" value="UPF0545 PROTEIN C22ORF39"/>
    <property type="match status" value="1"/>
</dbReference>
<dbReference type="PANTHER" id="PTHR28052">
    <property type="entry name" value="UPF0545 PROTEIN C22ORF39"/>
    <property type="match status" value="1"/>
</dbReference>
<dbReference type="EMBL" id="WIXP02000010">
    <property type="protein sequence ID" value="KAF6203754.1"/>
    <property type="molecule type" value="Genomic_DNA"/>
</dbReference>
<sequence length="151" mass="17845">MSDSKKSDELDTNIDELVKKYSWMVRPCILYKEEYSDCTSIKSRFHQMFVDGSMEDCSQWKYDYDNCSKWKNDANPKAFKELIESEMQKREARLGAHNANDVWKRREKAPENWSAPLPAWMEEKMQASYLAMKAEEAKQGKLKNEFFCVIS</sequence>
<proteinExistence type="inferred from homology"/>
<evidence type="ECO:0000313" key="5">
    <source>
        <dbReference type="EMBL" id="KAF6203754.1"/>
    </source>
</evidence>
<dbReference type="GO" id="GO:0043083">
    <property type="term" value="C:synaptic cleft"/>
    <property type="evidence" value="ECO:0007669"/>
    <property type="project" value="UniProtKB-SubCell"/>
</dbReference>
<evidence type="ECO:0000256" key="3">
    <source>
        <dbReference type="ARBA" id="ARBA00044072"/>
    </source>
</evidence>
<dbReference type="InterPro" id="IPR021475">
    <property type="entry name" value="Pants/Emi1-like"/>
</dbReference>
<gene>
    <name evidence="5" type="ORF">GE061_002089</name>
</gene>
<dbReference type="Proteomes" id="UP000466442">
    <property type="component" value="Unassembled WGS sequence"/>
</dbReference>
<dbReference type="OrthoDB" id="5946508at2759"/>
<organism evidence="5 6">
    <name type="scientific">Apolygus lucorum</name>
    <name type="common">Small green plant bug</name>
    <name type="synonym">Lygocoris lucorum</name>
    <dbReference type="NCBI Taxonomy" id="248454"/>
    <lineage>
        <taxon>Eukaryota</taxon>
        <taxon>Metazoa</taxon>
        <taxon>Ecdysozoa</taxon>
        <taxon>Arthropoda</taxon>
        <taxon>Hexapoda</taxon>
        <taxon>Insecta</taxon>
        <taxon>Pterygota</taxon>
        <taxon>Neoptera</taxon>
        <taxon>Paraneoptera</taxon>
        <taxon>Hemiptera</taxon>
        <taxon>Heteroptera</taxon>
        <taxon>Panheteroptera</taxon>
        <taxon>Cimicomorpha</taxon>
        <taxon>Miridae</taxon>
        <taxon>Mirini</taxon>
        <taxon>Apolygus</taxon>
    </lineage>
</organism>
<accession>A0A8S9X5H3</accession>
<evidence type="ECO:0000256" key="2">
    <source>
        <dbReference type="ARBA" id="ARBA00043942"/>
    </source>
</evidence>
<evidence type="ECO:0000313" key="6">
    <source>
        <dbReference type="Proteomes" id="UP000466442"/>
    </source>
</evidence>
<dbReference type="AlphaFoldDB" id="A0A8S9X5H3"/>
<comment type="similarity">
    <text evidence="1">Belongs to the UPF0545 family.</text>
</comment>
<dbReference type="Pfam" id="PF11326">
    <property type="entry name" value="PANTS-like"/>
    <property type="match status" value="1"/>
</dbReference>
<comment type="caution">
    <text evidence="5">The sequence shown here is derived from an EMBL/GenBank/DDBJ whole genome shotgun (WGS) entry which is preliminary data.</text>
</comment>
<evidence type="ECO:0000256" key="1">
    <source>
        <dbReference type="ARBA" id="ARBA00006412"/>
    </source>
</evidence>
<reference evidence="5" key="1">
    <citation type="journal article" date="2021" name="Mol. Ecol. Resour.">
        <title>Apolygus lucorum genome provides insights into omnivorousness and mesophyll feeding.</title>
        <authorList>
            <person name="Liu Y."/>
            <person name="Liu H."/>
            <person name="Wang H."/>
            <person name="Huang T."/>
            <person name="Liu B."/>
            <person name="Yang B."/>
            <person name="Yin L."/>
            <person name="Li B."/>
            <person name="Zhang Y."/>
            <person name="Zhang S."/>
            <person name="Jiang F."/>
            <person name="Zhang X."/>
            <person name="Ren Y."/>
            <person name="Wang B."/>
            <person name="Wang S."/>
            <person name="Lu Y."/>
            <person name="Wu K."/>
            <person name="Fan W."/>
            <person name="Wang G."/>
        </authorList>
    </citation>
    <scope>NUCLEOTIDE SEQUENCE</scope>
    <source>
        <strain evidence="5">12Hb</strain>
    </source>
</reference>